<reference evidence="2" key="1">
    <citation type="journal article" date="2014" name="Int. J. Syst. Evol. Microbiol.">
        <title>Complete genome sequence of Corynebacterium casei LMG S-19264T (=DSM 44701T), isolated from a smear-ripened cheese.</title>
        <authorList>
            <consortium name="US DOE Joint Genome Institute (JGI-PGF)"/>
            <person name="Walter F."/>
            <person name="Albersmeier A."/>
            <person name="Kalinowski J."/>
            <person name="Ruckert C."/>
        </authorList>
    </citation>
    <scope>NUCLEOTIDE SEQUENCE</scope>
    <source>
        <strain evidence="2">KCTC 22169</strain>
    </source>
</reference>
<dbReference type="InterPro" id="IPR003718">
    <property type="entry name" value="OsmC/Ohr_fam"/>
</dbReference>
<dbReference type="EMBL" id="BMXR01000006">
    <property type="protein sequence ID" value="GGX57774.1"/>
    <property type="molecule type" value="Genomic_DNA"/>
</dbReference>
<dbReference type="RefSeq" id="WP_189609439.1">
    <property type="nucleotide sequence ID" value="NZ_BMXR01000006.1"/>
</dbReference>
<dbReference type="PANTHER" id="PTHR39624">
    <property type="entry name" value="PROTEIN INVOLVED IN RIMO-MEDIATED BETA-METHYLTHIOLATION OF RIBOSOMAL PROTEIN S12 YCAO"/>
    <property type="match status" value="1"/>
</dbReference>
<organism evidence="2 3">
    <name type="scientific">Saccharospirillum salsuginis</name>
    <dbReference type="NCBI Taxonomy" id="418750"/>
    <lineage>
        <taxon>Bacteria</taxon>
        <taxon>Pseudomonadati</taxon>
        <taxon>Pseudomonadota</taxon>
        <taxon>Gammaproteobacteria</taxon>
        <taxon>Oceanospirillales</taxon>
        <taxon>Saccharospirillaceae</taxon>
        <taxon>Saccharospirillum</taxon>
    </lineage>
</organism>
<dbReference type="SUPFAM" id="SSF82784">
    <property type="entry name" value="OsmC-like"/>
    <property type="match status" value="1"/>
</dbReference>
<protein>
    <submittedName>
        <fullName evidence="2">Osmotically inducible protein C</fullName>
    </submittedName>
</protein>
<name>A0A918KD86_9GAMM</name>
<evidence type="ECO:0000313" key="2">
    <source>
        <dbReference type="EMBL" id="GGX57774.1"/>
    </source>
</evidence>
<gene>
    <name evidence="2" type="ORF">GCM10007392_26770</name>
</gene>
<sequence length="414" mass="45441">MSRKRFTFENRQGHELSGSLELPDDGEADAIAVFAHCFTCGKDIRSANTIADALTRAGIGVLRFDFTGLGGSEGDFANTNFSSNVQDLEDAIDRLTEQLAAPRLLIGHSLGGAAALVAAANRDSIEAVVTIAAPSSAEHIQHLFADQSCDIQRDGEADVDIGGRPFRVTSQLLDDLDHWSRQPAIGEVGKPLLIFHSPLDRVVGIDEAAKLYKAAKHPKSFISLDKADHLLTQAADARYVGTTIAAWASRYLDLEQGALRAAGDTQRPDIDTGEVLVTENDQSFLRGLYAHHHHSLADEPESVGGSDKGPNPYDYLLMALGSCTSMTLRQYANHKKLPVRDIEVRLRHSREHARDCSDCESRDSKIDRIDRVIDYQGELSAEQHERFLQIADRCPVHKSLKGEIRVVTRSGRDE</sequence>
<evidence type="ECO:0000313" key="3">
    <source>
        <dbReference type="Proteomes" id="UP000626148"/>
    </source>
</evidence>
<dbReference type="PANTHER" id="PTHR39624:SF2">
    <property type="entry name" value="OSMC-LIKE PROTEIN"/>
    <property type="match status" value="1"/>
</dbReference>
<dbReference type="InterPro" id="IPR036102">
    <property type="entry name" value="OsmC/Ohrsf"/>
</dbReference>
<keyword evidence="3" id="KW-1185">Reference proteome</keyword>
<dbReference type="InterPro" id="IPR022742">
    <property type="entry name" value="Hydrolase_4"/>
</dbReference>
<evidence type="ECO:0000259" key="1">
    <source>
        <dbReference type="Pfam" id="PF12146"/>
    </source>
</evidence>
<dbReference type="InterPro" id="IPR015946">
    <property type="entry name" value="KH_dom-like_a/b"/>
</dbReference>
<dbReference type="Pfam" id="PF02566">
    <property type="entry name" value="OsmC"/>
    <property type="match status" value="1"/>
</dbReference>
<feature type="domain" description="Serine aminopeptidase S33" evidence="1">
    <location>
        <begin position="30"/>
        <end position="133"/>
    </location>
</feature>
<dbReference type="AlphaFoldDB" id="A0A918KD86"/>
<dbReference type="Pfam" id="PF12146">
    <property type="entry name" value="Hydrolase_4"/>
    <property type="match status" value="1"/>
</dbReference>
<dbReference type="Gene3D" id="3.30.300.20">
    <property type="match status" value="1"/>
</dbReference>
<proteinExistence type="predicted"/>
<dbReference type="Gene3D" id="3.40.50.1820">
    <property type="entry name" value="alpha/beta hydrolase"/>
    <property type="match status" value="1"/>
</dbReference>
<accession>A0A918KD86</accession>
<reference evidence="2" key="2">
    <citation type="submission" date="2020-09" db="EMBL/GenBank/DDBJ databases">
        <authorList>
            <person name="Sun Q."/>
            <person name="Kim S."/>
        </authorList>
    </citation>
    <scope>NUCLEOTIDE SEQUENCE</scope>
    <source>
        <strain evidence="2">KCTC 22169</strain>
    </source>
</reference>
<dbReference type="Proteomes" id="UP000626148">
    <property type="component" value="Unassembled WGS sequence"/>
</dbReference>
<dbReference type="SUPFAM" id="SSF53474">
    <property type="entry name" value="alpha/beta-Hydrolases"/>
    <property type="match status" value="1"/>
</dbReference>
<dbReference type="InterPro" id="IPR029058">
    <property type="entry name" value="AB_hydrolase_fold"/>
</dbReference>
<comment type="caution">
    <text evidence="2">The sequence shown here is derived from an EMBL/GenBank/DDBJ whole genome shotgun (WGS) entry which is preliminary data.</text>
</comment>